<accession>A0A0C3GHV8</accession>
<evidence type="ECO:0000313" key="3">
    <source>
        <dbReference type="Proteomes" id="UP000054166"/>
    </source>
</evidence>
<dbReference type="SUPFAM" id="SSF81383">
    <property type="entry name" value="F-box domain"/>
    <property type="match status" value="1"/>
</dbReference>
<organism evidence="2 3">
    <name type="scientific">Piloderma croceum (strain F 1598)</name>
    <dbReference type="NCBI Taxonomy" id="765440"/>
    <lineage>
        <taxon>Eukaryota</taxon>
        <taxon>Fungi</taxon>
        <taxon>Dikarya</taxon>
        <taxon>Basidiomycota</taxon>
        <taxon>Agaricomycotina</taxon>
        <taxon>Agaricomycetes</taxon>
        <taxon>Agaricomycetidae</taxon>
        <taxon>Atheliales</taxon>
        <taxon>Atheliaceae</taxon>
        <taxon>Piloderma</taxon>
    </lineage>
</organism>
<dbReference type="InterPro" id="IPR036047">
    <property type="entry name" value="F-box-like_dom_sf"/>
</dbReference>
<reference evidence="2 3" key="1">
    <citation type="submission" date="2014-04" db="EMBL/GenBank/DDBJ databases">
        <authorList>
            <consortium name="DOE Joint Genome Institute"/>
            <person name="Kuo A."/>
            <person name="Tarkka M."/>
            <person name="Buscot F."/>
            <person name="Kohler A."/>
            <person name="Nagy L.G."/>
            <person name="Floudas D."/>
            <person name="Copeland A."/>
            <person name="Barry K.W."/>
            <person name="Cichocki N."/>
            <person name="Veneault-Fourrey C."/>
            <person name="LaButti K."/>
            <person name="Lindquist E.A."/>
            <person name="Lipzen A."/>
            <person name="Lundell T."/>
            <person name="Morin E."/>
            <person name="Murat C."/>
            <person name="Sun H."/>
            <person name="Tunlid A."/>
            <person name="Henrissat B."/>
            <person name="Grigoriev I.V."/>
            <person name="Hibbett D.S."/>
            <person name="Martin F."/>
            <person name="Nordberg H.P."/>
            <person name="Cantor M.N."/>
            <person name="Hua S.X."/>
        </authorList>
    </citation>
    <scope>NUCLEOTIDE SEQUENCE [LARGE SCALE GENOMIC DNA]</scope>
    <source>
        <strain evidence="2 3">F 1598</strain>
    </source>
</reference>
<reference evidence="3" key="2">
    <citation type="submission" date="2015-01" db="EMBL/GenBank/DDBJ databases">
        <title>Evolutionary Origins and Diversification of the Mycorrhizal Mutualists.</title>
        <authorList>
            <consortium name="DOE Joint Genome Institute"/>
            <consortium name="Mycorrhizal Genomics Consortium"/>
            <person name="Kohler A."/>
            <person name="Kuo A."/>
            <person name="Nagy L.G."/>
            <person name="Floudas D."/>
            <person name="Copeland A."/>
            <person name="Barry K.W."/>
            <person name="Cichocki N."/>
            <person name="Veneault-Fourrey C."/>
            <person name="LaButti K."/>
            <person name="Lindquist E.A."/>
            <person name="Lipzen A."/>
            <person name="Lundell T."/>
            <person name="Morin E."/>
            <person name="Murat C."/>
            <person name="Riley R."/>
            <person name="Ohm R."/>
            <person name="Sun H."/>
            <person name="Tunlid A."/>
            <person name="Henrissat B."/>
            <person name="Grigoriev I.V."/>
            <person name="Hibbett D.S."/>
            <person name="Martin F."/>
        </authorList>
    </citation>
    <scope>NUCLEOTIDE SEQUENCE [LARGE SCALE GENOMIC DNA]</scope>
    <source>
        <strain evidence="3">F 1598</strain>
    </source>
</reference>
<dbReference type="InParanoid" id="A0A0C3GHV8"/>
<feature type="domain" description="F-box" evidence="1">
    <location>
        <begin position="44"/>
        <end position="93"/>
    </location>
</feature>
<sequence length="257" mass="29750">MSCTTMTTTITISQRHPSSPFSRRTTAAVDAGRLVLKSAVRKTPPPLLDIPLDIVFEIFSLVQPIDLLQLARTNKTLRWYLMNRSSAPIWAASCHQVEDLPACPKHLSYPQYINLAFDHHCQTCLEPQAKDVIWTFWARHCKNCWKNILTDDEMRDEFDGGIAKGMLPEAFHHTDVIDTPRMLRYRPNVEKFRISLNNATDDEIRQACIANAQEQTMTMNHDATICQKWYQGFEWTRFLQFAKERYGKKETDTAISR</sequence>
<dbReference type="CDD" id="cd09917">
    <property type="entry name" value="F-box_SF"/>
    <property type="match status" value="1"/>
</dbReference>
<dbReference type="EMBL" id="KN832972">
    <property type="protein sequence ID" value="KIM91239.1"/>
    <property type="molecule type" value="Genomic_DNA"/>
</dbReference>
<protein>
    <recommendedName>
        <fullName evidence="1">F-box domain-containing protein</fullName>
    </recommendedName>
</protein>
<dbReference type="Pfam" id="PF00646">
    <property type="entry name" value="F-box"/>
    <property type="match status" value="1"/>
</dbReference>
<evidence type="ECO:0000259" key="1">
    <source>
        <dbReference type="PROSITE" id="PS50181"/>
    </source>
</evidence>
<evidence type="ECO:0000313" key="2">
    <source>
        <dbReference type="EMBL" id="KIM91239.1"/>
    </source>
</evidence>
<dbReference type="PROSITE" id="PS50181">
    <property type="entry name" value="FBOX"/>
    <property type="match status" value="1"/>
</dbReference>
<name>A0A0C3GHV8_PILCF</name>
<gene>
    <name evidence="2" type="ORF">PILCRDRAFT_811751</name>
</gene>
<keyword evidence="3" id="KW-1185">Reference proteome</keyword>
<dbReference type="InterPro" id="IPR001810">
    <property type="entry name" value="F-box_dom"/>
</dbReference>
<dbReference type="AlphaFoldDB" id="A0A0C3GHV8"/>
<proteinExistence type="predicted"/>
<dbReference type="HOGENOM" id="CLU_1070032_0_0_1"/>
<dbReference type="Proteomes" id="UP000054166">
    <property type="component" value="Unassembled WGS sequence"/>
</dbReference>
<dbReference type="OrthoDB" id="2322499at2759"/>